<dbReference type="Pfam" id="PF00001">
    <property type="entry name" value="7tm_1"/>
    <property type="match status" value="1"/>
</dbReference>
<evidence type="ECO:0000256" key="10">
    <source>
        <dbReference type="SAM" id="Phobius"/>
    </source>
</evidence>
<evidence type="ECO:0000256" key="7">
    <source>
        <dbReference type="ARBA" id="ARBA00023170"/>
    </source>
</evidence>
<dbReference type="GO" id="GO:0007186">
    <property type="term" value="P:G protein-coupled receptor signaling pathway"/>
    <property type="evidence" value="ECO:0000318"/>
    <property type="project" value="GO_Central"/>
</dbReference>
<feature type="transmembrane region" description="Helical" evidence="10">
    <location>
        <begin position="286"/>
        <end position="306"/>
    </location>
</feature>
<dbReference type="InterPro" id="IPR000276">
    <property type="entry name" value="GPCR_Rhodpsn"/>
</dbReference>
<feature type="transmembrane region" description="Helical" evidence="10">
    <location>
        <begin position="312"/>
        <end position="333"/>
    </location>
</feature>
<dbReference type="Proteomes" id="UP000007110">
    <property type="component" value="Unassembled WGS sequence"/>
</dbReference>
<comment type="subcellular location">
    <subcellularLocation>
        <location evidence="1">Cell membrane</location>
        <topology evidence="1">Multi-pass membrane protein</topology>
    </subcellularLocation>
</comment>
<evidence type="ECO:0000313" key="13">
    <source>
        <dbReference type="Proteomes" id="UP000007110"/>
    </source>
</evidence>
<dbReference type="PRINTS" id="PR00237">
    <property type="entry name" value="GPCRRHODOPSN"/>
</dbReference>
<accession>A0A7M7RF29</accession>
<proteinExistence type="inferred from homology"/>
<name>A0A7M7RF29_STRPU</name>
<evidence type="ECO:0000256" key="4">
    <source>
        <dbReference type="ARBA" id="ARBA00022989"/>
    </source>
</evidence>
<dbReference type="FunCoup" id="A0A7M7RF29">
    <property type="interactions" value="424"/>
</dbReference>
<feature type="transmembrane region" description="Helical" evidence="10">
    <location>
        <begin position="203"/>
        <end position="230"/>
    </location>
</feature>
<sequence>MHEVQSIMNITPGMSTVGGDGLLTTAPNHPSAYPNQTHSIIIATLFILVGTVGMIGNCLVLIAVLLSKKLQTATNAFVVNLSISDFLTCFVLPFQASGLFSDRGWLLSSDMCNFVAVLTITTPTVSVLTLGMIAVNRYTLITKTKKTYQQIYRLPIIATFVTATWMFPILTIVIPQLTNLGDLGYDYFYKICKWDVDQSKIPIFQTISSVTFLVSTGVIVFCYVSIYLYVRKHITEMKAKRKSQMISLQSINIEENNAASPRQRSPTKSNINGTPSLRQVKITKNLCYVVIIFFVCVVPYSVLLLFRVRHLAVAYFAVLFVLSSNINPILYAAKHPDFRLVFTAMLHCRYLDIVSPSGCLRTIIERTGATPNNKSTSES</sequence>
<evidence type="ECO:0000313" key="12">
    <source>
        <dbReference type="EnsemblMetazoa" id="XP_785722"/>
    </source>
</evidence>
<feature type="transmembrane region" description="Helical" evidence="10">
    <location>
        <begin position="156"/>
        <end position="177"/>
    </location>
</feature>
<dbReference type="GO" id="GO:0004930">
    <property type="term" value="F:G protein-coupled receptor activity"/>
    <property type="evidence" value="ECO:0007669"/>
    <property type="project" value="UniProtKB-KW"/>
</dbReference>
<dbReference type="CDD" id="cd00637">
    <property type="entry name" value="7tm_classA_rhodopsin-like"/>
    <property type="match status" value="1"/>
</dbReference>
<keyword evidence="7 9" id="KW-0675">Receptor</keyword>
<dbReference type="SUPFAM" id="SSF81321">
    <property type="entry name" value="Family A G protein-coupled receptor-like"/>
    <property type="match status" value="1"/>
</dbReference>
<keyword evidence="2" id="KW-1003">Cell membrane</keyword>
<reference evidence="12" key="2">
    <citation type="submission" date="2021-01" db="UniProtKB">
        <authorList>
            <consortium name="EnsemblMetazoa"/>
        </authorList>
    </citation>
    <scope>IDENTIFICATION</scope>
</reference>
<dbReference type="KEGG" id="spu:580577"/>
<dbReference type="PANTHER" id="PTHR24228">
    <property type="entry name" value="B2 BRADYKININ RECEPTOR/ANGIOTENSIN II RECEPTOR"/>
    <property type="match status" value="1"/>
</dbReference>
<dbReference type="GO" id="GO:0005886">
    <property type="term" value="C:plasma membrane"/>
    <property type="evidence" value="ECO:0007669"/>
    <property type="project" value="UniProtKB-SubCell"/>
</dbReference>
<dbReference type="GeneID" id="580577"/>
<evidence type="ECO:0000256" key="3">
    <source>
        <dbReference type="ARBA" id="ARBA00022692"/>
    </source>
</evidence>
<protein>
    <recommendedName>
        <fullName evidence="11">G-protein coupled receptors family 1 profile domain-containing protein</fullName>
    </recommendedName>
</protein>
<feature type="transmembrane region" description="Helical" evidence="10">
    <location>
        <begin position="114"/>
        <end position="135"/>
    </location>
</feature>
<evidence type="ECO:0000256" key="5">
    <source>
        <dbReference type="ARBA" id="ARBA00023040"/>
    </source>
</evidence>
<comment type="similarity">
    <text evidence="9">Belongs to the G-protein coupled receptor 1 family.</text>
</comment>
<feature type="domain" description="G-protein coupled receptors family 1 profile" evidence="11">
    <location>
        <begin position="56"/>
        <end position="331"/>
    </location>
</feature>
<feature type="transmembrane region" description="Helical" evidence="10">
    <location>
        <begin position="40"/>
        <end position="66"/>
    </location>
</feature>
<dbReference type="PANTHER" id="PTHR24228:SF72">
    <property type="entry name" value="G-PROTEIN COUPLED RECEPTORS FAMILY 1 PROFILE DOMAIN-CONTAINING PROTEIN"/>
    <property type="match status" value="1"/>
</dbReference>
<keyword evidence="13" id="KW-1185">Reference proteome</keyword>
<feature type="transmembrane region" description="Helical" evidence="10">
    <location>
        <begin position="73"/>
        <end position="94"/>
    </location>
</feature>
<keyword evidence="5 9" id="KW-0297">G-protein coupled receptor</keyword>
<dbReference type="PROSITE" id="PS00237">
    <property type="entry name" value="G_PROTEIN_RECEP_F1_1"/>
    <property type="match status" value="1"/>
</dbReference>
<dbReference type="AlphaFoldDB" id="A0A7M7RF29"/>
<evidence type="ECO:0000256" key="2">
    <source>
        <dbReference type="ARBA" id="ARBA00022475"/>
    </source>
</evidence>
<keyword evidence="4 10" id="KW-1133">Transmembrane helix</keyword>
<evidence type="ECO:0000256" key="8">
    <source>
        <dbReference type="ARBA" id="ARBA00023224"/>
    </source>
</evidence>
<evidence type="ECO:0000256" key="1">
    <source>
        <dbReference type="ARBA" id="ARBA00004651"/>
    </source>
</evidence>
<dbReference type="PROSITE" id="PS50262">
    <property type="entry name" value="G_PROTEIN_RECEP_F1_2"/>
    <property type="match status" value="1"/>
</dbReference>
<dbReference type="OMA" id="SIMNITP"/>
<organism evidence="12 13">
    <name type="scientific">Strongylocentrotus purpuratus</name>
    <name type="common">Purple sea urchin</name>
    <dbReference type="NCBI Taxonomy" id="7668"/>
    <lineage>
        <taxon>Eukaryota</taxon>
        <taxon>Metazoa</taxon>
        <taxon>Echinodermata</taxon>
        <taxon>Eleutherozoa</taxon>
        <taxon>Echinozoa</taxon>
        <taxon>Echinoidea</taxon>
        <taxon>Euechinoidea</taxon>
        <taxon>Echinacea</taxon>
        <taxon>Camarodonta</taxon>
        <taxon>Echinidea</taxon>
        <taxon>Strongylocentrotidae</taxon>
        <taxon>Strongylocentrotus</taxon>
    </lineage>
</organism>
<evidence type="ECO:0000259" key="11">
    <source>
        <dbReference type="PROSITE" id="PS50262"/>
    </source>
</evidence>
<evidence type="ECO:0000256" key="9">
    <source>
        <dbReference type="RuleBase" id="RU000688"/>
    </source>
</evidence>
<dbReference type="Gene3D" id="1.20.1070.10">
    <property type="entry name" value="Rhodopsin 7-helix transmembrane proteins"/>
    <property type="match status" value="1"/>
</dbReference>
<dbReference type="RefSeq" id="XP_785722.4">
    <property type="nucleotide sequence ID" value="XM_780629.4"/>
</dbReference>
<keyword evidence="6 10" id="KW-0472">Membrane</keyword>
<evidence type="ECO:0000256" key="6">
    <source>
        <dbReference type="ARBA" id="ARBA00023136"/>
    </source>
</evidence>
<dbReference type="EnsemblMetazoa" id="XM_780629">
    <property type="protein sequence ID" value="XP_785722"/>
    <property type="gene ID" value="LOC580577"/>
</dbReference>
<keyword evidence="8 9" id="KW-0807">Transducer</keyword>
<reference evidence="13" key="1">
    <citation type="submission" date="2015-02" db="EMBL/GenBank/DDBJ databases">
        <title>Genome sequencing for Strongylocentrotus purpuratus.</title>
        <authorList>
            <person name="Murali S."/>
            <person name="Liu Y."/>
            <person name="Vee V."/>
            <person name="English A."/>
            <person name="Wang M."/>
            <person name="Skinner E."/>
            <person name="Han Y."/>
            <person name="Muzny D.M."/>
            <person name="Worley K.C."/>
            <person name="Gibbs R.A."/>
        </authorList>
    </citation>
    <scope>NUCLEOTIDE SEQUENCE</scope>
</reference>
<dbReference type="InterPro" id="IPR017452">
    <property type="entry name" value="GPCR_Rhodpsn_7TM"/>
</dbReference>
<keyword evidence="3 9" id="KW-0812">Transmembrane</keyword>
<dbReference type="OrthoDB" id="10044919at2759"/>
<dbReference type="InParanoid" id="A0A7M7RF29"/>